<dbReference type="Proteomes" id="UP000002254">
    <property type="component" value="Chromosome 1"/>
</dbReference>
<dbReference type="GO" id="GO:0005789">
    <property type="term" value="C:endoplasmic reticulum membrane"/>
    <property type="evidence" value="ECO:0007669"/>
    <property type="project" value="UniProtKB-SubCell"/>
</dbReference>
<comment type="similarity">
    <text evidence="2">Belongs to the DIPK family.</text>
</comment>
<evidence type="ECO:0000313" key="12">
    <source>
        <dbReference type="Proteomes" id="UP000002254"/>
    </source>
</evidence>
<feature type="region of interest" description="Disordered" evidence="9">
    <location>
        <begin position="1"/>
        <end position="95"/>
    </location>
</feature>
<keyword evidence="7" id="KW-0472">Membrane</keyword>
<keyword evidence="6" id="KW-1133">Transmembrane helix</keyword>
<name>A0A8P0N341_CANLF</name>
<reference evidence="11 12" key="1">
    <citation type="journal article" date="2005" name="Nature">
        <title>Genome sequence, comparative analysis and haplotype structure of the domestic dog.</title>
        <authorList>
            <consortium name="Broad Sequencing Platform"/>
            <person name="Lindblad-Toh K."/>
            <person name="Wade C.M."/>
            <person name="Mikkelsen T.S."/>
            <person name="Karlsson E.K."/>
            <person name="Jaffe D.B."/>
            <person name="Kamal M."/>
            <person name="Clamp M."/>
            <person name="Chang J.L."/>
            <person name="Kulbokas E.J. III"/>
            <person name="Zody M.C."/>
            <person name="Mauceli E."/>
            <person name="Xie X."/>
            <person name="Breen M."/>
            <person name="Wayne R.K."/>
            <person name="Ostrander E.A."/>
            <person name="Ponting C.P."/>
            <person name="Galibert F."/>
            <person name="Smith D.R."/>
            <person name="DeJong P.J."/>
            <person name="Kirkness E."/>
            <person name="Alvarez P."/>
            <person name="Biagi T."/>
            <person name="Brockman W."/>
            <person name="Butler J."/>
            <person name="Chin C.W."/>
            <person name="Cook A."/>
            <person name="Cuff J."/>
            <person name="Daly M.J."/>
            <person name="DeCaprio D."/>
            <person name="Gnerre S."/>
            <person name="Grabherr M."/>
            <person name="Kellis M."/>
            <person name="Kleber M."/>
            <person name="Bardeleben C."/>
            <person name="Goodstadt L."/>
            <person name="Heger A."/>
            <person name="Hitte C."/>
            <person name="Kim L."/>
            <person name="Koepfli K.P."/>
            <person name="Parker H.G."/>
            <person name="Pollinger J.P."/>
            <person name="Searle S.M."/>
            <person name="Sutter N.B."/>
            <person name="Thomas R."/>
            <person name="Webber C."/>
            <person name="Baldwin J."/>
            <person name="Abebe A."/>
            <person name="Abouelleil A."/>
            <person name="Aftuck L."/>
            <person name="Ait-Zahra M."/>
            <person name="Aldredge T."/>
            <person name="Allen N."/>
            <person name="An P."/>
            <person name="Anderson S."/>
            <person name="Antoine C."/>
            <person name="Arachchi H."/>
            <person name="Aslam A."/>
            <person name="Ayotte L."/>
            <person name="Bachantsang P."/>
            <person name="Barry A."/>
            <person name="Bayul T."/>
            <person name="Benamara M."/>
            <person name="Berlin A."/>
            <person name="Bessette D."/>
            <person name="Blitshteyn B."/>
            <person name="Bloom T."/>
            <person name="Blye J."/>
            <person name="Boguslavskiy L."/>
            <person name="Bonnet C."/>
            <person name="Boukhgalter B."/>
            <person name="Brown A."/>
            <person name="Cahill P."/>
            <person name="Calixte N."/>
            <person name="Camarata J."/>
            <person name="Cheshatsang Y."/>
            <person name="Chu J."/>
            <person name="Citroen M."/>
            <person name="Collymore A."/>
            <person name="Cooke P."/>
            <person name="Dawoe T."/>
            <person name="Daza R."/>
            <person name="Decktor K."/>
            <person name="DeGray S."/>
            <person name="Dhargay N."/>
            <person name="Dooley K."/>
            <person name="Dooley K."/>
            <person name="Dorje P."/>
            <person name="Dorjee K."/>
            <person name="Dorris L."/>
            <person name="Duffey N."/>
            <person name="Dupes A."/>
            <person name="Egbiremolen O."/>
            <person name="Elong R."/>
            <person name="Falk J."/>
            <person name="Farina A."/>
            <person name="Faro S."/>
            <person name="Ferguson D."/>
            <person name="Ferreira P."/>
            <person name="Fisher S."/>
            <person name="FitzGerald M."/>
            <person name="Foley K."/>
            <person name="Foley C."/>
            <person name="Franke A."/>
            <person name="Friedrich D."/>
            <person name="Gage D."/>
            <person name="Garber M."/>
            <person name="Gearin G."/>
            <person name="Giannoukos G."/>
            <person name="Goode T."/>
            <person name="Goyette A."/>
            <person name="Graham J."/>
            <person name="Grandbois E."/>
            <person name="Gyaltsen K."/>
            <person name="Hafez N."/>
            <person name="Hagopian D."/>
            <person name="Hagos B."/>
            <person name="Hall J."/>
            <person name="Healy C."/>
            <person name="Hegarty R."/>
            <person name="Honan T."/>
            <person name="Horn A."/>
            <person name="Houde N."/>
            <person name="Hughes L."/>
            <person name="Hunnicutt L."/>
            <person name="Husby M."/>
            <person name="Jester B."/>
            <person name="Jones C."/>
            <person name="Kamat A."/>
            <person name="Kanga B."/>
            <person name="Kells C."/>
            <person name="Khazanovich D."/>
            <person name="Kieu A.C."/>
            <person name="Kisner P."/>
            <person name="Kumar M."/>
            <person name="Lance K."/>
            <person name="Landers T."/>
            <person name="Lara M."/>
            <person name="Lee W."/>
            <person name="Leger J.P."/>
            <person name="Lennon N."/>
            <person name="Leuper L."/>
            <person name="LeVine S."/>
            <person name="Liu J."/>
            <person name="Liu X."/>
            <person name="Lokyitsang Y."/>
            <person name="Lokyitsang T."/>
            <person name="Lui A."/>
            <person name="Macdonald J."/>
            <person name="Major J."/>
            <person name="Marabella R."/>
            <person name="Maru K."/>
            <person name="Matthews C."/>
            <person name="McDonough S."/>
            <person name="Mehta T."/>
            <person name="Meldrim J."/>
            <person name="Melnikov A."/>
            <person name="Meneus L."/>
            <person name="Mihalev A."/>
            <person name="Mihova T."/>
            <person name="Miller K."/>
            <person name="Mittelman R."/>
            <person name="Mlenga V."/>
            <person name="Mulrain L."/>
            <person name="Munson G."/>
            <person name="Navidi A."/>
            <person name="Naylor J."/>
            <person name="Nguyen T."/>
            <person name="Nguyen N."/>
            <person name="Nguyen C."/>
            <person name="Nguyen T."/>
            <person name="Nicol R."/>
            <person name="Norbu N."/>
            <person name="Norbu C."/>
            <person name="Novod N."/>
            <person name="Nyima T."/>
            <person name="Olandt P."/>
            <person name="O'Neill B."/>
            <person name="O'Neill K."/>
            <person name="Osman S."/>
            <person name="Oyono L."/>
            <person name="Patti C."/>
            <person name="Perrin D."/>
            <person name="Phunkhang P."/>
            <person name="Pierre F."/>
            <person name="Priest M."/>
            <person name="Rachupka A."/>
            <person name="Raghuraman S."/>
            <person name="Rameau R."/>
            <person name="Ray V."/>
            <person name="Raymond C."/>
            <person name="Rege F."/>
            <person name="Rise C."/>
            <person name="Rogers J."/>
            <person name="Rogov P."/>
            <person name="Sahalie J."/>
            <person name="Settipalli S."/>
            <person name="Sharpe T."/>
            <person name="Shea T."/>
            <person name="Sheehan M."/>
            <person name="Sherpa N."/>
            <person name="Shi J."/>
            <person name="Shih D."/>
            <person name="Sloan J."/>
            <person name="Smith C."/>
            <person name="Sparrow T."/>
            <person name="Stalker J."/>
            <person name="Stange-Thomann N."/>
            <person name="Stavropoulos S."/>
            <person name="Stone C."/>
            <person name="Stone S."/>
            <person name="Sykes S."/>
            <person name="Tchuinga P."/>
            <person name="Tenzing P."/>
            <person name="Tesfaye S."/>
            <person name="Thoulutsang D."/>
            <person name="Thoulutsang Y."/>
            <person name="Topham K."/>
            <person name="Topping I."/>
            <person name="Tsamla T."/>
            <person name="Vassiliev H."/>
            <person name="Venkataraman V."/>
            <person name="Vo A."/>
            <person name="Wangchuk T."/>
            <person name="Wangdi T."/>
            <person name="Weiand M."/>
            <person name="Wilkinson J."/>
            <person name="Wilson A."/>
            <person name="Yadav S."/>
            <person name="Yang S."/>
            <person name="Yang X."/>
            <person name="Young G."/>
            <person name="Yu Q."/>
            <person name="Zainoun J."/>
            <person name="Zembek L."/>
            <person name="Zimmer A."/>
            <person name="Lander E.S."/>
        </authorList>
    </citation>
    <scope>NUCLEOTIDE SEQUENCE [LARGE SCALE GENOMIC DNA]</scope>
    <source>
        <strain evidence="11">Boxer</strain>
    </source>
</reference>
<evidence type="ECO:0000256" key="7">
    <source>
        <dbReference type="ARBA" id="ARBA00023136"/>
    </source>
</evidence>
<dbReference type="FunCoup" id="A0A8P0N341">
    <property type="interactions" value="17"/>
</dbReference>
<evidence type="ECO:0000256" key="3">
    <source>
        <dbReference type="ARBA" id="ARBA00022692"/>
    </source>
</evidence>
<evidence type="ECO:0000259" key="10">
    <source>
        <dbReference type="SMART" id="SM01299"/>
    </source>
</evidence>
<evidence type="ECO:0000256" key="8">
    <source>
        <dbReference type="ARBA" id="ARBA00023157"/>
    </source>
</evidence>
<keyword evidence="4" id="KW-0256">Endoplasmic reticulum</keyword>
<dbReference type="Pfam" id="PF12260">
    <property type="entry name" value="PIP49_C"/>
    <property type="match status" value="1"/>
</dbReference>
<keyword evidence="5" id="KW-0735">Signal-anchor</keyword>
<dbReference type="OrthoDB" id="8543887at2759"/>
<accession>A0A8P0N341</accession>
<dbReference type="PANTHER" id="PTHR21093:SF2">
    <property type="entry name" value="DIVERGENT PROTEIN KINASE DOMAIN 1C"/>
    <property type="match status" value="1"/>
</dbReference>
<dbReference type="AlphaFoldDB" id="A0A8P0N341"/>
<proteinExistence type="inferred from homology"/>
<evidence type="ECO:0000256" key="9">
    <source>
        <dbReference type="SAM" id="MobiDB-lite"/>
    </source>
</evidence>
<dbReference type="InterPro" id="IPR022049">
    <property type="entry name" value="FAM69_kinase_dom"/>
</dbReference>
<keyword evidence="8" id="KW-1015">Disulfide bond</keyword>
<evidence type="ECO:0000256" key="6">
    <source>
        <dbReference type="ARBA" id="ARBA00022989"/>
    </source>
</evidence>
<evidence type="ECO:0000256" key="5">
    <source>
        <dbReference type="ARBA" id="ARBA00022968"/>
    </source>
</evidence>
<feature type="compositionally biased region" description="Low complexity" evidence="9">
    <location>
        <begin position="71"/>
        <end position="88"/>
    </location>
</feature>
<sequence>RPGSLQVCSGRPGRCGGARGGERASASPPVPSLGGGSGFQPGRVSPSPAQTGGGAPASARPLGPQAERARGSGARRPASGGQRRPPAGVGLSGPGGLALRDAASAGSCPVRWAQVLLRSLPTLAAPRSLPVWSGRSCTLGDWDKCQEYQGGVLVGDLCEDLCVAGQLRYQRCLYYERGKKVLQATWRGRPIILKSKEEAFSSFQPLSLPEDAAEEGGPDALEAELHLLVAGEVRNALGLELSGGSLGPLWPGQRGGGRRGQLASLWALLQQEEFVLFSLLQDLSRHALPVLGSCGHFYAVEYLAAGSPRHRALFPLEGAAGVPRGGRGQARAVSDMALSFLDMVSHFEDDFAHRLHLCDVKPENFAIRSDFTVVAIDVDMAFFEPKMREILEQNCTGDEDCNFFDCFSKCDLRVNKCGAERVNSNLQVICDKIFRHWFSSSLGSWAIPFPLQRQLRDAVQECADPWSMARSPPRAASDVFWKLRSLLRATQRELQEAEK</sequence>
<dbReference type="InterPro" id="IPR029244">
    <property type="entry name" value="FAM69_N"/>
</dbReference>
<evidence type="ECO:0000256" key="2">
    <source>
        <dbReference type="ARBA" id="ARBA00006338"/>
    </source>
</evidence>
<dbReference type="OMA" id="LHYDRGK"/>
<evidence type="ECO:0000256" key="1">
    <source>
        <dbReference type="ARBA" id="ARBA00004648"/>
    </source>
</evidence>
<protein>
    <submittedName>
        <fullName evidence="11">Divergent protein kinase domain 1C</fullName>
    </submittedName>
</protein>
<comment type="subcellular location">
    <subcellularLocation>
        <location evidence="1">Endoplasmic reticulum membrane</location>
        <topology evidence="1">Single-pass type II membrane protein</topology>
    </subcellularLocation>
</comment>
<dbReference type="Ensembl" id="ENSCAFT00000000043.5">
    <property type="protein sequence ID" value="ENSCAFP00000000040.5"/>
    <property type="gene ID" value="ENSCAFG00000000025.5"/>
</dbReference>
<organism evidence="11 12">
    <name type="scientific">Canis lupus familiaris</name>
    <name type="common">Dog</name>
    <name type="synonym">Canis familiaris</name>
    <dbReference type="NCBI Taxonomy" id="9615"/>
    <lineage>
        <taxon>Eukaryota</taxon>
        <taxon>Metazoa</taxon>
        <taxon>Chordata</taxon>
        <taxon>Craniata</taxon>
        <taxon>Vertebrata</taxon>
        <taxon>Euteleostomi</taxon>
        <taxon>Mammalia</taxon>
        <taxon>Eutheria</taxon>
        <taxon>Laurasiatheria</taxon>
        <taxon>Carnivora</taxon>
        <taxon>Caniformia</taxon>
        <taxon>Canidae</taxon>
        <taxon>Canis</taxon>
    </lineage>
</organism>
<reference evidence="11" key="2">
    <citation type="submission" date="2025-08" db="UniProtKB">
        <authorList>
            <consortium name="Ensembl"/>
        </authorList>
    </citation>
    <scope>IDENTIFICATION</scope>
</reference>
<evidence type="ECO:0000256" key="4">
    <source>
        <dbReference type="ARBA" id="ARBA00022824"/>
    </source>
</evidence>
<feature type="domain" description="FAM69 N-terminal" evidence="10">
    <location>
        <begin position="99"/>
        <end position="253"/>
    </location>
</feature>
<evidence type="ECO:0000313" key="11">
    <source>
        <dbReference type="Ensembl" id="ENSCAFP00000000040.5"/>
    </source>
</evidence>
<dbReference type="SMART" id="SM01299">
    <property type="entry name" value="PIP49_N"/>
    <property type="match status" value="1"/>
</dbReference>
<keyword evidence="3" id="KW-0812">Transmembrane</keyword>
<dbReference type="Pfam" id="PF14875">
    <property type="entry name" value="PIP49_N"/>
    <property type="match status" value="1"/>
</dbReference>
<dbReference type="PANTHER" id="PTHR21093">
    <property type="entry name" value="DIVERGENT PROTEIN KINASE DOMAIN 1C-RELATED"/>
    <property type="match status" value="1"/>
</dbReference>